<dbReference type="Gene3D" id="3.10.580.10">
    <property type="entry name" value="CBS-domain"/>
    <property type="match status" value="1"/>
</dbReference>
<dbReference type="AlphaFoldDB" id="A0A482SXG1"/>
<dbReference type="InterPro" id="IPR029069">
    <property type="entry name" value="HotDog_dom_sf"/>
</dbReference>
<dbReference type="SMART" id="SM00116">
    <property type="entry name" value="CBS"/>
    <property type="match status" value="2"/>
</dbReference>
<feature type="domain" description="CBS" evidence="2">
    <location>
        <begin position="11"/>
        <end position="66"/>
    </location>
</feature>
<dbReference type="InterPro" id="IPR046342">
    <property type="entry name" value="CBS_dom_sf"/>
</dbReference>
<dbReference type="CDD" id="cd09836">
    <property type="entry name" value="CBS_pair_arch"/>
    <property type="match status" value="1"/>
</dbReference>
<dbReference type="PANTHER" id="PTHR43437">
    <property type="entry name" value="HYDROXYACYL-THIOESTER DEHYDRATASE TYPE 2, MITOCHONDRIAL-RELATED"/>
    <property type="match status" value="1"/>
</dbReference>
<protein>
    <submittedName>
        <fullName evidence="3">CBS domain-containing protein</fullName>
    </submittedName>
</protein>
<name>A0A482SXG1_9EURY</name>
<dbReference type="GO" id="GO:0006633">
    <property type="term" value="P:fatty acid biosynthetic process"/>
    <property type="evidence" value="ECO:0007669"/>
    <property type="project" value="TreeGrafter"/>
</dbReference>
<organism evidence="3 4">
    <name type="scientific">Halogeometricum borinquense</name>
    <dbReference type="NCBI Taxonomy" id="60847"/>
    <lineage>
        <taxon>Archaea</taxon>
        <taxon>Methanobacteriati</taxon>
        <taxon>Methanobacteriota</taxon>
        <taxon>Stenosarchaea group</taxon>
        <taxon>Halobacteria</taxon>
        <taxon>Halobacteriales</taxon>
        <taxon>Haloferacaceae</taxon>
        <taxon>Halogeometricum</taxon>
    </lineage>
</organism>
<dbReference type="InterPro" id="IPR002539">
    <property type="entry name" value="MaoC-like_dom"/>
</dbReference>
<dbReference type="InterPro" id="IPR050965">
    <property type="entry name" value="UPF0336/Enoyl-CoA_hydratase"/>
</dbReference>
<dbReference type="SUPFAM" id="SSF54637">
    <property type="entry name" value="Thioesterase/thiol ester dehydrase-isomerase"/>
    <property type="match status" value="1"/>
</dbReference>
<sequence>MLVSIPVSEVMTDSVETTTPETTAREAAVKLFEKEVGSLVVCRNGSPVGIITEYDLTKLLAAGTDLDTTSVSEFMSDPLITIEHDADISEAAKMLRAKQIEHLPVTDGDELVGVLAAVDLSYYLPQISRPEPSAKPEQEAKYVVHPETAFEEPEWEFECRCITRGHIVVGDVAEFSKTISEEDVERFAVSSGDTNRLHLSDEYAKQTRFGKRIAHGTLVAGLISAALARLPGLTIYLSQELTFHAPVEIGSRVTAVCEVIEDLGRDRYRLTTDVYTDGETHAIEGEAVVLIDDLPDTVDVEVEEVAD</sequence>
<dbReference type="Gene3D" id="3.10.129.10">
    <property type="entry name" value="Hotdog Thioesterase"/>
    <property type="match status" value="1"/>
</dbReference>
<evidence type="ECO:0000256" key="1">
    <source>
        <dbReference type="PROSITE-ProRule" id="PRU00703"/>
    </source>
</evidence>
<dbReference type="RefSeq" id="WP_129785953.1">
    <property type="nucleotide sequence ID" value="NZ_RZHH01000003.1"/>
</dbReference>
<evidence type="ECO:0000313" key="4">
    <source>
        <dbReference type="Proteomes" id="UP000294028"/>
    </source>
</evidence>
<dbReference type="Proteomes" id="UP000294028">
    <property type="component" value="Unassembled WGS sequence"/>
</dbReference>
<dbReference type="Pfam" id="PF01575">
    <property type="entry name" value="MaoC_dehydratas"/>
    <property type="match status" value="1"/>
</dbReference>
<reference evidence="3 4" key="1">
    <citation type="submission" date="2018-12" db="EMBL/GenBank/DDBJ databases">
        <title>Genome analysis provides insights into bioremediation potentialities of Halogeometricum borinquense strain N11.</title>
        <authorList>
            <person name="Najjari A."/>
            <person name="Youssef N."/>
            <person name="Fhoula I."/>
            <person name="Ben Dhia O."/>
            <person name="Mahjoubi M."/>
            <person name="Ouzari H.I."/>
            <person name="Cherif A."/>
        </authorList>
    </citation>
    <scope>NUCLEOTIDE SEQUENCE [LARGE SCALE GENOMIC DNA]</scope>
    <source>
        <strain evidence="3 4">N11</strain>
    </source>
</reference>
<dbReference type="PANTHER" id="PTHR43437:SF3">
    <property type="entry name" value="HYDROXYACYL-THIOESTER DEHYDRATASE TYPE 2, MITOCHONDRIAL"/>
    <property type="match status" value="1"/>
</dbReference>
<dbReference type="InterPro" id="IPR000644">
    <property type="entry name" value="CBS_dom"/>
</dbReference>
<dbReference type="Pfam" id="PF00571">
    <property type="entry name" value="CBS"/>
    <property type="match status" value="2"/>
</dbReference>
<evidence type="ECO:0000259" key="2">
    <source>
        <dbReference type="PROSITE" id="PS51371"/>
    </source>
</evidence>
<dbReference type="PROSITE" id="PS51371">
    <property type="entry name" value="CBS"/>
    <property type="match status" value="2"/>
</dbReference>
<dbReference type="CDD" id="cd03449">
    <property type="entry name" value="R_hydratase"/>
    <property type="match status" value="1"/>
</dbReference>
<feature type="domain" description="CBS" evidence="2">
    <location>
        <begin position="75"/>
        <end position="131"/>
    </location>
</feature>
<keyword evidence="1" id="KW-0129">CBS domain</keyword>
<proteinExistence type="predicted"/>
<dbReference type="SUPFAM" id="SSF54631">
    <property type="entry name" value="CBS-domain pair"/>
    <property type="match status" value="1"/>
</dbReference>
<dbReference type="GO" id="GO:0019171">
    <property type="term" value="F:(3R)-hydroxyacyl-[acyl-carrier-protein] dehydratase activity"/>
    <property type="evidence" value="ECO:0007669"/>
    <property type="project" value="TreeGrafter"/>
</dbReference>
<gene>
    <name evidence="3" type="ORF">ELS19_16250</name>
</gene>
<accession>A0A482SXG1</accession>
<comment type="caution">
    <text evidence="3">The sequence shown here is derived from an EMBL/GenBank/DDBJ whole genome shotgun (WGS) entry which is preliminary data.</text>
</comment>
<evidence type="ECO:0000313" key="3">
    <source>
        <dbReference type="EMBL" id="RYJ08128.1"/>
    </source>
</evidence>
<dbReference type="EMBL" id="RZHH01000003">
    <property type="protein sequence ID" value="RYJ08128.1"/>
    <property type="molecule type" value="Genomic_DNA"/>
</dbReference>